<feature type="chain" id="PRO_5045127250" evidence="1">
    <location>
        <begin position="38"/>
        <end position="64"/>
    </location>
</feature>
<sequence length="64" mass="6507">MSEYVRSRIRTVREARKAAPRAAAVAAVLATLATLGAAIGGTADAVARGPRPTADVYVAPNGDD</sequence>
<evidence type="ECO:0000313" key="3">
    <source>
        <dbReference type="Proteomes" id="UP000638849"/>
    </source>
</evidence>
<accession>A0ABS0RM37</accession>
<dbReference type="Proteomes" id="UP000638849">
    <property type="component" value="Unassembled WGS sequence"/>
</dbReference>
<dbReference type="RefSeq" id="WP_198281128.1">
    <property type="nucleotide sequence ID" value="NZ_JAEEAQ010000601.1"/>
</dbReference>
<keyword evidence="3" id="KW-1185">Reference proteome</keyword>
<evidence type="ECO:0000256" key="1">
    <source>
        <dbReference type="SAM" id="SignalP"/>
    </source>
</evidence>
<comment type="caution">
    <text evidence="2">The sequence shown here is derived from an EMBL/GenBank/DDBJ whole genome shotgun (WGS) entry which is preliminary data.</text>
</comment>
<feature type="signal peptide" evidence="1">
    <location>
        <begin position="1"/>
        <end position="37"/>
    </location>
</feature>
<protein>
    <submittedName>
        <fullName evidence="2">Uncharacterized protein</fullName>
    </submittedName>
</protein>
<name>A0ABS0RM37_9ACTN</name>
<gene>
    <name evidence="2" type="ORF">JBF12_37245</name>
</gene>
<reference evidence="2 3" key="1">
    <citation type="submission" date="2020-12" db="EMBL/GenBank/DDBJ databases">
        <authorList>
            <person name="Kusuma A.B."/>
            <person name="Nouioui I."/>
            <person name="Goodfellow M."/>
        </authorList>
    </citation>
    <scope>NUCLEOTIDE SEQUENCE [LARGE SCALE GENOMIC DNA]</scope>
    <source>
        <strain evidence="2 3">DSM 41764</strain>
    </source>
</reference>
<keyword evidence="1" id="KW-0732">Signal</keyword>
<dbReference type="EMBL" id="JAEEAQ010000601">
    <property type="protein sequence ID" value="MBI0318524.1"/>
    <property type="molecule type" value="Genomic_DNA"/>
</dbReference>
<proteinExistence type="predicted"/>
<evidence type="ECO:0000313" key="2">
    <source>
        <dbReference type="EMBL" id="MBI0318524.1"/>
    </source>
</evidence>
<feature type="non-terminal residue" evidence="2">
    <location>
        <position position="64"/>
    </location>
</feature>
<organism evidence="2 3">
    <name type="scientific">Streptomyces javensis</name>
    <dbReference type="NCBI Taxonomy" id="114698"/>
    <lineage>
        <taxon>Bacteria</taxon>
        <taxon>Bacillati</taxon>
        <taxon>Actinomycetota</taxon>
        <taxon>Actinomycetes</taxon>
        <taxon>Kitasatosporales</taxon>
        <taxon>Streptomycetaceae</taxon>
        <taxon>Streptomyces</taxon>
        <taxon>Streptomyces violaceusniger group</taxon>
    </lineage>
</organism>